<evidence type="ECO:0000313" key="2">
    <source>
        <dbReference type="Proteomes" id="UP000007471"/>
    </source>
</evidence>
<accession>E8THH0</accession>
<reference evidence="2" key="1">
    <citation type="submission" date="2011-01" db="EMBL/GenBank/DDBJ databases">
        <title>Complete sequence of chromosome of Mesorhizobium ciceri bv. biserrulae WSM1271.</title>
        <authorList>
            <person name="Lucas S."/>
            <person name="Copeland A."/>
            <person name="Lapidus A."/>
            <person name="Cheng J.-F."/>
            <person name="Goodwin L."/>
            <person name="Pitluck S."/>
            <person name="Teshima H."/>
            <person name="Detter J.C."/>
            <person name="Han C."/>
            <person name="Tapia R."/>
            <person name="Land M."/>
            <person name="Hauser L."/>
            <person name="Kyrpides N."/>
            <person name="Ivanova N."/>
            <person name="Nandasena K."/>
            <person name="Reeve W.G."/>
            <person name="Howieson J.G."/>
            <person name="O'Hara G."/>
            <person name="Tiwari R.P."/>
            <person name="Woyke T."/>
        </authorList>
    </citation>
    <scope>NUCLEOTIDE SEQUENCE [LARGE SCALE GENOMIC DNA]</scope>
    <source>
        <strain evidence="2">HAMBI 2942 / LMG 23838 / WSM1271</strain>
    </source>
</reference>
<dbReference type="KEGG" id="mci:Mesci_4506"/>
<proteinExistence type="predicted"/>
<dbReference type="HOGENOM" id="CLU_159982_0_0_5"/>
<dbReference type="eggNOG" id="ENOG5033C5C">
    <property type="taxonomic scope" value="Bacteria"/>
</dbReference>
<organism evidence="1 2">
    <name type="scientific">Mesorhizobium ciceri biovar biserrulae (strain HAMBI 2942 / LMG 23838 / WSM1271)</name>
    <dbReference type="NCBI Taxonomy" id="765698"/>
    <lineage>
        <taxon>Bacteria</taxon>
        <taxon>Pseudomonadati</taxon>
        <taxon>Pseudomonadota</taxon>
        <taxon>Alphaproteobacteria</taxon>
        <taxon>Hyphomicrobiales</taxon>
        <taxon>Phyllobacteriaceae</taxon>
        <taxon>Mesorhizobium</taxon>
    </lineage>
</organism>
<dbReference type="AlphaFoldDB" id="E8THH0"/>
<name>E8THH0_MESCW</name>
<evidence type="ECO:0000313" key="1">
    <source>
        <dbReference type="EMBL" id="ADV13616.1"/>
    </source>
</evidence>
<dbReference type="EMBL" id="CP002447">
    <property type="protein sequence ID" value="ADV13616.1"/>
    <property type="molecule type" value="Genomic_DNA"/>
</dbReference>
<dbReference type="Proteomes" id="UP000007471">
    <property type="component" value="Chromosome"/>
</dbReference>
<protein>
    <submittedName>
        <fullName evidence="1">Uncharacterized protein</fullName>
    </submittedName>
</protein>
<dbReference type="RefSeq" id="WP_013532276.1">
    <property type="nucleotide sequence ID" value="NC_014923.1"/>
</dbReference>
<gene>
    <name evidence="1" type="ordered locus">Mesci_4506</name>
</gene>
<sequence>MFLRFVLPRIIEGMQAREGFFGAAYELRGQPDIDQHTLDRLEDSLAWFRQNLAVPPRFNLSRSKGFYRKQTTQGLSWFKPTATDHLARAYDLAALLGRHGHHVEVMKSSRLGYVVYEDEYQIIAEPFSDTATR</sequence>
<dbReference type="OrthoDB" id="4546670at2"/>